<keyword evidence="3 7" id="KW-0479">Metal-binding</keyword>
<keyword evidence="5 7" id="KW-0408">Iron</keyword>
<keyword evidence="6 8" id="KW-0503">Monooxygenase</keyword>
<dbReference type="InterPro" id="IPR017972">
    <property type="entry name" value="Cyt_P450_CS"/>
</dbReference>
<feature type="binding site" description="axial binding residue" evidence="7">
    <location>
        <position position="426"/>
    </location>
    <ligand>
        <name>heme</name>
        <dbReference type="ChEBI" id="CHEBI:30413"/>
    </ligand>
    <ligandPart>
        <name>Fe</name>
        <dbReference type="ChEBI" id="CHEBI:18248"/>
    </ligandPart>
</feature>
<evidence type="ECO:0000256" key="7">
    <source>
        <dbReference type="PIRSR" id="PIRSR602401-1"/>
    </source>
</evidence>
<protein>
    <submittedName>
        <fullName evidence="10">Cytochrome P450</fullName>
    </submittedName>
</protein>
<name>A0A8H4EI36_GIGMA</name>
<dbReference type="GO" id="GO:0005506">
    <property type="term" value="F:iron ion binding"/>
    <property type="evidence" value="ECO:0007669"/>
    <property type="project" value="InterPro"/>
</dbReference>
<evidence type="ECO:0000256" key="3">
    <source>
        <dbReference type="ARBA" id="ARBA00022723"/>
    </source>
</evidence>
<dbReference type="GO" id="GO:0004497">
    <property type="term" value="F:monooxygenase activity"/>
    <property type="evidence" value="ECO:0007669"/>
    <property type="project" value="UniProtKB-KW"/>
</dbReference>
<keyword evidence="11" id="KW-1185">Reference proteome</keyword>
<dbReference type="PROSITE" id="PS00086">
    <property type="entry name" value="CYTOCHROME_P450"/>
    <property type="match status" value="1"/>
</dbReference>
<dbReference type="GO" id="GO:0016705">
    <property type="term" value="F:oxidoreductase activity, acting on paired donors, with incorporation or reduction of molecular oxygen"/>
    <property type="evidence" value="ECO:0007669"/>
    <property type="project" value="InterPro"/>
</dbReference>
<dbReference type="GO" id="GO:0020037">
    <property type="term" value="F:heme binding"/>
    <property type="evidence" value="ECO:0007669"/>
    <property type="project" value="InterPro"/>
</dbReference>
<comment type="cofactor">
    <cofactor evidence="7">
        <name>heme</name>
        <dbReference type="ChEBI" id="CHEBI:30413"/>
    </cofactor>
</comment>
<feature type="chain" id="PRO_5034408594" evidence="9">
    <location>
        <begin position="23"/>
        <end position="480"/>
    </location>
</feature>
<keyword evidence="4 8" id="KW-0560">Oxidoreductase</keyword>
<evidence type="ECO:0000256" key="2">
    <source>
        <dbReference type="ARBA" id="ARBA00022617"/>
    </source>
</evidence>
<dbReference type="AlphaFoldDB" id="A0A8H4EI36"/>
<dbReference type="EMBL" id="WTPW01000703">
    <property type="protein sequence ID" value="KAF0487213.1"/>
    <property type="molecule type" value="Genomic_DNA"/>
</dbReference>
<keyword evidence="9" id="KW-0732">Signal</keyword>
<dbReference type="SUPFAM" id="SSF48264">
    <property type="entry name" value="Cytochrome P450"/>
    <property type="match status" value="1"/>
</dbReference>
<evidence type="ECO:0000256" key="8">
    <source>
        <dbReference type="RuleBase" id="RU000461"/>
    </source>
</evidence>
<evidence type="ECO:0000256" key="4">
    <source>
        <dbReference type="ARBA" id="ARBA00023002"/>
    </source>
</evidence>
<dbReference type="Gene3D" id="1.10.630.10">
    <property type="entry name" value="Cytochrome P450"/>
    <property type="match status" value="1"/>
</dbReference>
<evidence type="ECO:0000256" key="5">
    <source>
        <dbReference type="ARBA" id="ARBA00023004"/>
    </source>
</evidence>
<dbReference type="PRINTS" id="PR00463">
    <property type="entry name" value="EP450I"/>
</dbReference>
<dbReference type="PANTHER" id="PTHR24291:SF50">
    <property type="entry name" value="BIFUNCTIONAL ALBAFLAVENONE MONOOXYGENASE_TERPENE SYNTHASE"/>
    <property type="match status" value="1"/>
</dbReference>
<sequence length="480" mass="55583">MIFWAFPAIVIILLIVHYKINSKVPDGLKNIHTITFFDIFLGIITKQVGHDKLYTNFKKYFEKDGVVKRHQFGRWIFMITDPVIAKNILLQTDVYPKVKMEEFLPNSSFAEYLGTNVAFSSGDVWKRHRRVCNPAFKTLPLHLFSETALKMMDILETIDKTPIEIKSLMQRFTLDVLGKVAFGFDFNNLDNPDNVYVKAYNDVQKIIMDPISILFRTERIPVIRQQNLKKVDKLSNLFKEIIKEKHKALAAGKSRGDLLELMLNANENQDNQMLSDTELRHNMAVFMLAGHDTTSNALSTLLYVLSTHKDVQENAREEVLRVLGDNLIPSTEQHKSLKYLNMVIYENLRMYPPASTLIFRELTEDLKFKDFVIPAGSLLELFIYGIHHSSKLWDKPEEFLPERFEKENANSENYSWLAFGGGSRMCLGNNFSLIEQRMVLCLLLRKYEISLAPNSIHKDGLKLKFQAVSHPIELIFKRRD</sequence>
<evidence type="ECO:0000256" key="1">
    <source>
        <dbReference type="ARBA" id="ARBA00010617"/>
    </source>
</evidence>
<dbReference type="OrthoDB" id="1470350at2759"/>
<evidence type="ECO:0000313" key="10">
    <source>
        <dbReference type="EMBL" id="KAF0487213.1"/>
    </source>
</evidence>
<gene>
    <name evidence="10" type="ORF">F8M41_022598</name>
</gene>
<accession>A0A8H4EI36</accession>
<dbReference type="InterPro" id="IPR002401">
    <property type="entry name" value="Cyt_P450_E_grp-I"/>
</dbReference>
<dbReference type="PANTHER" id="PTHR24291">
    <property type="entry name" value="CYTOCHROME P450 FAMILY 4"/>
    <property type="match status" value="1"/>
</dbReference>
<evidence type="ECO:0000256" key="9">
    <source>
        <dbReference type="SAM" id="SignalP"/>
    </source>
</evidence>
<feature type="signal peptide" evidence="9">
    <location>
        <begin position="1"/>
        <end position="22"/>
    </location>
</feature>
<dbReference type="Pfam" id="PF00067">
    <property type="entry name" value="p450"/>
    <property type="match status" value="1"/>
</dbReference>
<proteinExistence type="inferred from homology"/>
<dbReference type="InterPro" id="IPR050196">
    <property type="entry name" value="Cytochrome_P450_Monoox"/>
</dbReference>
<evidence type="ECO:0000256" key="6">
    <source>
        <dbReference type="ARBA" id="ARBA00023033"/>
    </source>
</evidence>
<organism evidence="10 11">
    <name type="scientific">Gigaspora margarita</name>
    <dbReference type="NCBI Taxonomy" id="4874"/>
    <lineage>
        <taxon>Eukaryota</taxon>
        <taxon>Fungi</taxon>
        <taxon>Fungi incertae sedis</taxon>
        <taxon>Mucoromycota</taxon>
        <taxon>Glomeromycotina</taxon>
        <taxon>Glomeromycetes</taxon>
        <taxon>Diversisporales</taxon>
        <taxon>Gigasporaceae</taxon>
        <taxon>Gigaspora</taxon>
    </lineage>
</organism>
<dbReference type="InterPro" id="IPR001128">
    <property type="entry name" value="Cyt_P450"/>
</dbReference>
<dbReference type="PRINTS" id="PR00385">
    <property type="entry name" value="P450"/>
</dbReference>
<dbReference type="InterPro" id="IPR036396">
    <property type="entry name" value="Cyt_P450_sf"/>
</dbReference>
<dbReference type="Proteomes" id="UP000439903">
    <property type="component" value="Unassembled WGS sequence"/>
</dbReference>
<reference evidence="10 11" key="1">
    <citation type="journal article" date="2019" name="Environ. Microbiol.">
        <title>At the nexus of three kingdoms: the genome of the mycorrhizal fungus Gigaspora margarita provides insights into plant, endobacterial and fungal interactions.</title>
        <authorList>
            <person name="Venice F."/>
            <person name="Ghignone S."/>
            <person name="Salvioli di Fossalunga A."/>
            <person name="Amselem J."/>
            <person name="Novero M."/>
            <person name="Xianan X."/>
            <person name="Sedzielewska Toro K."/>
            <person name="Morin E."/>
            <person name="Lipzen A."/>
            <person name="Grigoriev I.V."/>
            <person name="Henrissat B."/>
            <person name="Martin F.M."/>
            <person name="Bonfante P."/>
        </authorList>
    </citation>
    <scope>NUCLEOTIDE SEQUENCE [LARGE SCALE GENOMIC DNA]</scope>
    <source>
        <strain evidence="10 11">BEG34</strain>
    </source>
</reference>
<comment type="similarity">
    <text evidence="1 8">Belongs to the cytochrome P450 family.</text>
</comment>
<keyword evidence="2 7" id="KW-0349">Heme</keyword>
<evidence type="ECO:0000313" key="11">
    <source>
        <dbReference type="Proteomes" id="UP000439903"/>
    </source>
</evidence>
<comment type="caution">
    <text evidence="10">The sequence shown here is derived from an EMBL/GenBank/DDBJ whole genome shotgun (WGS) entry which is preliminary data.</text>
</comment>